<comment type="caution">
    <text evidence="2">The sequence shown here is derived from an EMBL/GenBank/DDBJ whole genome shotgun (WGS) entry which is preliminary data.</text>
</comment>
<name>A0A8H2W3Y4_9HELO</name>
<reference evidence="2" key="1">
    <citation type="submission" date="2020-10" db="EMBL/GenBank/DDBJ databases">
        <authorList>
            <person name="Kusch S."/>
        </authorList>
    </citation>
    <scope>NUCLEOTIDE SEQUENCE</scope>
    <source>
        <strain evidence="2">SwB9</strain>
    </source>
</reference>
<dbReference type="EMBL" id="CAJHIA010000033">
    <property type="protein sequence ID" value="CAD6448989.1"/>
    <property type="molecule type" value="Genomic_DNA"/>
</dbReference>
<feature type="region of interest" description="Disordered" evidence="1">
    <location>
        <begin position="103"/>
        <end position="127"/>
    </location>
</feature>
<keyword evidence="3" id="KW-1185">Reference proteome</keyword>
<feature type="region of interest" description="Disordered" evidence="1">
    <location>
        <begin position="498"/>
        <end position="528"/>
    </location>
</feature>
<dbReference type="Proteomes" id="UP000624404">
    <property type="component" value="Unassembled WGS sequence"/>
</dbReference>
<dbReference type="AlphaFoldDB" id="A0A8H2W3Y4"/>
<feature type="compositionally biased region" description="Basic and acidic residues" evidence="1">
    <location>
        <begin position="507"/>
        <end position="528"/>
    </location>
</feature>
<evidence type="ECO:0000256" key="1">
    <source>
        <dbReference type="SAM" id="MobiDB-lite"/>
    </source>
</evidence>
<gene>
    <name evidence="2" type="ORF">SCLTRI_LOCUS8782</name>
</gene>
<accession>A0A8H2W3Y4</accession>
<feature type="compositionally biased region" description="Polar residues" evidence="1">
    <location>
        <begin position="155"/>
        <end position="169"/>
    </location>
</feature>
<organism evidence="2 3">
    <name type="scientific">Sclerotinia trifoliorum</name>
    <dbReference type="NCBI Taxonomy" id="28548"/>
    <lineage>
        <taxon>Eukaryota</taxon>
        <taxon>Fungi</taxon>
        <taxon>Dikarya</taxon>
        <taxon>Ascomycota</taxon>
        <taxon>Pezizomycotina</taxon>
        <taxon>Leotiomycetes</taxon>
        <taxon>Helotiales</taxon>
        <taxon>Sclerotiniaceae</taxon>
        <taxon>Sclerotinia</taxon>
    </lineage>
</organism>
<evidence type="ECO:0000313" key="3">
    <source>
        <dbReference type="Proteomes" id="UP000624404"/>
    </source>
</evidence>
<proteinExistence type="predicted"/>
<protein>
    <submittedName>
        <fullName evidence="2">3944b0fd-0490-4da8-ad0f-afba4aa5f343</fullName>
    </submittedName>
</protein>
<feature type="region of interest" description="Disordered" evidence="1">
    <location>
        <begin position="155"/>
        <end position="183"/>
    </location>
</feature>
<feature type="compositionally biased region" description="Basic and acidic residues" evidence="1">
    <location>
        <begin position="170"/>
        <end position="180"/>
    </location>
</feature>
<dbReference type="OrthoDB" id="3535741at2759"/>
<evidence type="ECO:0000313" key="2">
    <source>
        <dbReference type="EMBL" id="CAD6448989.1"/>
    </source>
</evidence>
<feature type="compositionally biased region" description="Polar residues" evidence="1">
    <location>
        <begin position="103"/>
        <end position="122"/>
    </location>
</feature>
<sequence length="744" mass="83159">MKEAGEMVPEELKRTTKFAPTEQQLQYSTYESDDVLFFHATQPNRLWGDIYQRDGTEHHPGNNIHNFMKIGTQKVFNDTIYELGQHHADTVLGNGNVIARNKNNSFRPLGTSNTPAKWSTSPEAPRNPLQRLHSEERMYLDDQLEVHNSNARFANTRGGQVTSNKSSYDANHRTGQREGRMQAVGMSNRQISRSPDLSFPLGPLAEEDLGEFSTMTQEEYENINKLINESFDESSRSVLEFTEADQALLDAMEAENSESSLTRYPYQPSLSGDFLQGALVLTAQGLEIQNTDYLQETGTTHHPLQHVTGCPVFPEDEPVPSHHSPKKSAIMPYPLAAMMGSTTMQLPTANDYPTHYQKGSLSPMCADSQSPMNHNWQITGNYQPSTPLPSPGIHRPFPVVDFQHLSASVNVAGAAQNKFEHDPLCHKPESGGYNGAVNFQANDIGAYPTPPYDSYTPPESPHRDPAMTNYAENNLGAGGEMQQTYYRPMNAEKSVVHGTKNGITGKNGERVQTGEKFPRSKKRPDWATRPDAVRPRVSMTEEEYQWLRPGKPARDIFATARRKADNKRMREEAMADAMERAGKPRPKPKKPMPIKGGVHIEEWEKEKLNEYRKSRGMSGRSLFMAKPQTHGKRKACEVAGPVAQQEPKQQRLSENGDDGFGTINGVNEEISANVSPWNRLDPAHSLVENGIDETLSGLATEDGRVSWFPGSTDLLNGRQGNLQDFDNLIDPRLLSLAQFPYLEK</sequence>